<accession>A0A4S4ED92</accession>
<keyword evidence="6" id="KW-0406">Ion transport</keyword>
<evidence type="ECO:0000256" key="5">
    <source>
        <dbReference type="ARBA" id="ARBA00023136"/>
    </source>
</evidence>
<dbReference type="PANTHER" id="PTHR12483">
    <property type="entry name" value="SOLUTE CARRIER FAMILY 31 COPPER TRANSPORTERS"/>
    <property type="match status" value="1"/>
</dbReference>
<dbReference type="Proteomes" id="UP000306102">
    <property type="component" value="Unassembled WGS sequence"/>
</dbReference>
<evidence type="ECO:0000256" key="2">
    <source>
        <dbReference type="ARBA" id="ARBA00022692"/>
    </source>
</evidence>
<keyword evidence="6" id="KW-0813">Transport</keyword>
<protein>
    <recommendedName>
        <fullName evidence="6">Copper transport protein</fullName>
    </recommendedName>
</protein>
<reference evidence="7 8" key="1">
    <citation type="journal article" date="2018" name="Proc. Natl. Acad. Sci. U.S.A.">
        <title>Draft genome sequence of Camellia sinensis var. sinensis provides insights into the evolution of the tea genome and tea quality.</title>
        <authorList>
            <person name="Wei C."/>
            <person name="Yang H."/>
            <person name="Wang S."/>
            <person name="Zhao J."/>
            <person name="Liu C."/>
            <person name="Gao L."/>
            <person name="Xia E."/>
            <person name="Lu Y."/>
            <person name="Tai Y."/>
            <person name="She G."/>
            <person name="Sun J."/>
            <person name="Cao H."/>
            <person name="Tong W."/>
            <person name="Gao Q."/>
            <person name="Li Y."/>
            <person name="Deng W."/>
            <person name="Jiang X."/>
            <person name="Wang W."/>
            <person name="Chen Q."/>
            <person name="Zhang S."/>
            <person name="Li H."/>
            <person name="Wu J."/>
            <person name="Wang P."/>
            <person name="Li P."/>
            <person name="Shi C."/>
            <person name="Zheng F."/>
            <person name="Jian J."/>
            <person name="Huang B."/>
            <person name="Shan D."/>
            <person name="Shi M."/>
            <person name="Fang C."/>
            <person name="Yue Y."/>
            <person name="Li F."/>
            <person name="Li D."/>
            <person name="Wei S."/>
            <person name="Han B."/>
            <person name="Jiang C."/>
            <person name="Yin Y."/>
            <person name="Xia T."/>
            <person name="Zhang Z."/>
            <person name="Bennetzen J.L."/>
            <person name="Zhao S."/>
            <person name="Wan X."/>
        </authorList>
    </citation>
    <scope>NUCLEOTIDE SEQUENCE [LARGE SCALE GENOMIC DNA]</scope>
    <source>
        <strain evidence="8">cv. Shuchazao</strain>
        <tissue evidence="7">Leaf</tissue>
    </source>
</reference>
<name>A0A4S4ED92_CAMSN</name>
<evidence type="ECO:0000256" key="4">
    <source>
        <dbReference type="ARBA" id="ARBA00022989"/>
    </source>
</evidence>
<evidence type="ECO:0000313" key="7">
    <source>
        <dbReference type="EMBL" id="THG13696.1"/>
    </source>
</evidence>
<dbReference type="GO" id="GO:0005375">
    <property type="term" value="F:copper ion transmembrane transporter activity"/>
    <property type="evidence" value="ECO:0007669"/>
    <property type="project" value="UniProtKB-UniRule"/>
</dbReference>
<comment type="caution">
    <text evidence="7">The sequence shown here is derived from an EMBL/GenBank/DDBJ whole genome shotgun (WGS) entry which is preliminary data.</text>
</comment>
<evidence type="ECO:0000256" key="6">
    <source>
        <dbReference type="RuleBase" id="RU367022"/>
    </source>
</evidence>
<evidence type="ECO:0000256" key="3">
    <source>
        <dbReference type="ARBA" id="ARBA00022796"/>
    </source>
</evidence>
<keyword evidence="3 6" id="KW-0187">Copper transport</keyword>
<keyword evidence="5 6" id="KW-0472">Membrane</keyword>
<comment type="similarity">
    <text evidence="1 6">Belongs to the copper transporter (Ctr) (TC 1.A.56) family. SLC31A subfamily.</text>
</comment>
<gene>
    <name evidence="7" type="ORF">TEA_022193</name>
</gene>
<proteinExistence type="inferred from homology"/>
<dbReference type="Pfam" id="PF04145">
    <property type="entry name" value="Ctr"/>
    <property type="match status" value="2"/>
</dbReference>
<keyword evidence="2 6" id="KW-0812">Transmembrane</keyword>
<dbReference type="GO" id="GO:0005886">
    <property type="term" value="C:plasma membrane"/>
    <property type="evidence" value="ECO:0007669"/>
    <property type="project" value="TreeGrafter"/>
</dbReference>
<dbReference type="AlphaFoldDB" id="A0A4S4ED92"/>
<evidence type="ECO:0000256" key="1">
    <source>
        <dbReference type="ARBA" id="ARBA00006921"/>
    </source>
</evidence>
<comment type="subcellular location">
    <subcellularLocation>
        <location evidence="6">Membrane</location>
        <topology evidence="6">Multi-pass membrane protein</topology>
    </subcellularLocation>
</comment>
<sequence>MEGMSSAAANGTGTASEHRPHKMMMHMTFFWGKNALILFPGWPGTDSRMYALALVCVFLFSILVEWLSYCNLGREGWSNRVASGLTMTAVHAVRVGLANMVMLALMSFNVGVFLVAVAGHALGFFFFGSRIFGKLPPPSSDVRPMSC</sequence>
<keyword evidence="8" id="KW-1185">Reference proteome</keyword>
<dbReference type="EMBL" id="SDRB02005757">
    <property type="protein sequence ID" value="THG13696.1"/>
    <property type="molecule type" value="Genomic_DNA"/>
</dbReference>
<keyword evidence="4 6" id="KW-1133">Transmembrane helix</keyword>
<dbReference type="InterPro" id="IPR007274">
    <property type="entry name" value="Cop_transporter"/>
</dbReference>
<dbReference type="PANTHER" id="PTHR12483:SF24">
    <property type="entry name" value="COPPER TRANSPORTER 2-RELATED"/>
    <property type="match status" value="1"/>
</dbReference>
<organism evidence="7 8">
    <name type="scientific">Camellia sinensis var. sinensis</name>
    <name type="common">China tea</name>
    <dbReference type="NCBI Taxonomy" id="542762"/>
    <lineage>
        <taxon>Eukaryota</taxon>
        <taxon>Viridiplantae</taxon>
        <taxon>Streptophyta</taxon>
        <taxon>Embryophyta</taxon>
        <taxon>Tracheophyta</taxon>
        <taxon>Spermatophyta</taxon>
        <taxon>Magnoliopsida</taxon>
        <taxon>eudicotyledons</taxon>
        <taxon>Gunneridae</taxon>
        <taxon>Pentapetalae</taxon>
        <taxon>asterids</taxon>
        <taxon>Ericales</taxon>
        <taxon>Theaceae</taxon>
        <taxon>Camellia</taxon>
    </lineage>
</organism>
<evidence type="ECO:0000313" key="8">
    <source>
        <dbReference type="Proteomes" id="UP000306102"/>
    </source>
</evidence>
<keyword evidence="6" id="KW-0186">Copper</keyword>
<feature type="transmembrane region" description="Helical" evidence="6">
    <location>
        <begin position="49"/>
        <end position="69"/>
    </location>
</feature>